<comment type="caution">
    <text evidence="2">The sequence shown here is derived from an EMBL/GenBank/DDBJ whole genome shotgun (WGS) entry which is preliminary data.</text>
</comment>
<keyword evidence="1" id="KW-0812">Transmembrane</keyword>
<evidence type="ECO:0000313" key="2">
    <source>
        <dbReference type="EMBL" id="TXC63664.1"/>
    </source>
</evidence>
<feature type="transmembrane region" description="Helical" evidence="1">
    <location>
        <begin position="105"/>
        <end position="123"/>
    </location>
</feature>
<keyword evidence="1" id="KW-0472">Membrane</keyword>
<dbReference type="AlphaFoldDB" id="A0A5C6TTC1"/>
<keyword evidence="3" id="KW-1185">Reference proteome</keyword>
<keyword evidence="1" id="KW-1133">Transmembrane helix</keyword>
<proteinExistence type="predicted"/>
<dbReference type="Proteomes" id="UP000321249">
    <property type="component" value="Unassembled WGS sequence"/>
</dbReference>
<protein>
    <submittedName>
        <fullName evidence="2">Uncharacterized protein</fullName>
    </submittedName>
</protein>
<evidence type="ECO:0000313" key="3">
    <source>
        <dbReference type="Proteomes" id="UP000321249"/>
    </source>
</evidence>
<accession>A0A5C6TTC1</accession>
<name>A0A5C6TTC1_9SPHN</name>
<dbReference type="RefSeq" id="WP_147043070.1">
    <property type="nucleotide sequence ID" value="NZ_BAABIR010000004.1"/>
</dbReference>
<dbReference type="EMBL" id="VOQQ01000001">
    <property type="protein sequence ID" value="TXC63664.1"/>
    <property type="molecule type" value="Genomic_DNA"/>
</dbReference>
<reference evidence="2 3" key="1">
    <citation type="journal article" date="2015" name="J. Microbiol.">
        <title>Sphingosinicella ginsenosidimutans sp. nov., with ginsenoside converting activity.</title>
        <authorList>
            <person name="Kim J.K."/>
            <person name="Kang M.S."/>
            <person name="Park S.C."/>
            <person name="Kim K.M."/>
            <person name="Choi K."/>
            <person name="Yoon M.H."/>
            <person name="Im W.T."/>
        </authorList>
    </citation>
    <scope>NUCLEOTIDE SEQUENCE [LARGE SCALE GENOMIC DNA]</scope>
    <source>
        <strain evidence="2 3">BS-11</strain>
    </source>
</reference>
<organism evidence="2 3">
    <name type="scientific">Allosphingosinicella ginsenosidimutans</name>
    <dbReference type="NCBI Taxonomy" id="1176539"/>
    <lineage>
        <taxon>Bacteria</taxon>
        <taxon>Pseudomonadati</taxon>
        <taxon>Pseudomonadota</taxon>
        <taxon>Alphaproteobacteria</taxon>
        <taxon>Sphingomonadales</taxon>
        <taxon>Sphingomonadaceae</taxon>
        <taxon>Allosphingosinicella</taxon>
    </lineage>
</organism>
<gene>
    <name evidence="2" type="ORF">FRZ32_08330</name>
</gene>
<evidence type="ECO:0000256" key="1">
    <source>
        <dbReference type="SAM" id="Phobius"/>
    </source>
</evidence>
<sequence>MSPPARAASIAPEPEFIMPVSEQGAALQFFVEAMKANTKTLEGVLATTTAMQRDMQDVRERVIRIEANRIDRRVEGLEGRVDVLERASDKREGATGAAQWLLKNLPNIATIIVSIVLVSFLILKAGGRP</sequence>